<dbReference type="Proteomes" id="UP001634394">
    <property type="component" value="Unassembled WGS sequence"/>
</dbReference>
<comment type="caution">
    <text evidence="1">The sequence shown here is derived from an EMBL/GenBank/DDBJ whole genome shotgun (WGS) entry which is preliminary data.</text>
</comment>
<dbReference type="AlphaFoldDB" id="A0ABD3XHP4"/>
<name>A0ABD3XHP4_SINWO</name>
<reference evidence="1 2" key="1">
    <citation type="submission" date="2024-11" db="EMBL/GenBank/DDBJ databases">
        <title>Chromosome-level genome assembly of the freshwater bivalve Anodonta woodiana.</title>
        <authorList>
            <person name="Chen X."/>
        </authorList>
    </citation>
    <scope>NUCLEOTIDE SEQUENCE [LARGE SCALE GENOMIC DNA]</scope>
    <source>
        <strain evidence="1">MN2024</strain>
        <tissue evidence="1">Gills</tissue>
    </source>
</reference>
<organism evidence="1 2">
    <name type="scientific">Sinanodonta woodiana</name>
    <name type="common">Chinese pond mussel</name>
    <name type="synonym">Anodonta woodiana</name>
    <dbReference type="NCBI Taxonomy" id="1069815"/>
    <lineage>
        <taxon>Eukaryota</taxon>
        <taxon>Metazoa</taxon>
        <taxon>Spiralia</taxon>
        <taxon>Lophotrochozoa</taxon>
        <taxon>Mollusca</taxon>
        <taxon>Bivalvia</taxon>
        <taxon>Autobranchia</taxon>
        <taxon>Heteroconchia</taxon>
        <taxon>Palaeoheterodonta</taxon>
        <taxon>Unionida</taxon>
        <taxon>Unionoidea</taxon>
        <taxon>Unionidae</taxon>
        <taxon>Unioninae</taxon>
        <taxon>Sinanodonta</taxon>
    </lineage>
</organism>
<keyword evidence="2" id="KW-1185">Reference proteome</keyword>
<sequence>MAETLGGSSQQDVEYPIDLIVPQEPEENLRGSRSRLNKYFEVHVVRNTIYAYHSKGCQLIHFEGEEKPPRQAEILMALQTLQANMKGIRGLHNARKNSFILYPVDRDEKLLNLEKKLTS</sequence>
<proteinExistence type="predicted"/>
<dbReference type="EMBL" id="JBJQND010000002">
    <property type="protein sequence ID" value="KAL3884943.1"/>
    <property type="molecule type" value="Genomic_DNA"/>
</dbReference>
<evidence type="ECO:0000313" key="1">
    <source>
        <dbReference type="EMBL" id="KAL3884943.1"/>
    </source>
</evidence>
<evidence type="ECO:0000313" key="2">
    <source>
        <dbReference type="Proteomes" id="UP001634394"/>
    </source>
</evidence>
<accession>A0ABD3XHP4</accession>
<gene>
    <name evidence="1" type="ORF">ACJMK2_025042</name>
</gene>
<protein>
    <submittedName>
        <fullName evidence="1">Uncharacterized protein</fullName>
    </submittedName>
</protein>